<feature type="domain" description="Aldehyde dehydrogenase" evidence="8">
    <location>
        <begin position="18"/>
        <end position="445"/>
    </location>
</feature>
<evidence type="ECO:0000313" key="10">
    <source>
        <dbReference type="Proteomes" id="UP000186513"/>
    </source>
</evidence>
<evidence type="ECO:0000256" key="6">
    <source>
        <dbReference type="PROSITE-ProRule" id="PRU10007"/>
    </source>
</evidence>
<keyword evidence="2 4" id="KW-0560">Oxidoreductase</keyword>
<dbReference type="InterPro" id="IPR029510">
    <property type="entry name" value="Ald_DH_CS_GLU"/>
</dbReference>
<dbReference type="Proteomes" id="UP000186513">
    <property type="component" value="Unassembled WGS sequence"/>
</dbReference>
<name>A0A1K2HLP6_9NEIS</name>
<dbReference type="SUPFAM" id="SSF53720">
    <property type="entry name" value="ALDH-like"/>
    <property type="match status" value="1"/>
</dbReference>
<dbReference type="AlphaFoldDB" id="A0A1K2HLP6"/>
<dbReference type="GO" id="GO:0004029">
    <property type="term" value="F:aldehyde dehydrogenase (NAD+) activity"/>
    <property type="evidence" value="ECO:0007669"/>
    <property type="project" value="TreeGrafter"/>
</dbReference>
<proteinExistence type="inferred from homology"/>
<feature type="active site" evidence="5 6">
    <location>
        <position position="224"/>
    </location>
</feature>
<dbReference type="STRING" id="1121279.SAMN02745887_02534"/>
<dbReference type="PANTHER" id="PTHR43570:SF20">
    <property type="entry name" value="ALDEHYDE DEHYDROGENASE ALDX-RELATED"/>
    <property type="match status" value="1"/>
</dbReference>
<dbReference type="InterPro" id="IPR016162">
    <property type="entry name" value="Ald_DH_N"/>
</dbReference>
<feature type="active site" evidence="5">
    <location>
        <position position="258"/>
    </location>
</feature>
<reference evidence="9 10" key="1">
    <citation type="submission" date="2016-11" db="EMBL/GenBank/DDBJ databases">
        <authorList>
            <person name="Jaros S."/>
            <person name="Januszkiewicz K."/>
            <person name="Wedrychowicz H."/>
        </authorList>
    </citation>
    <scope>NUCLEOTIDE SEQUENCE [LARGE SCALE GENOMIC DNA]</scope>
    <source>
        <strain evidence="9 10">DSM 18899</strain>
    </source>
</reference>
<dbReference type="GO" id="GO:0005737">
    <property type="term" value="C:cytoplasm"/>
    <property type="evidence" value="ECO:0007669"/>
    <property type="project" value="TreeGrafter"/>
</dbReference>
<dbReference type="Gene3D" id="3.40.605.10">
    <property type="entry name" value="Aldehyde Dehydrogenase, Chain A, domain 1"/>
    <property type="match status" value="1"/>
</dbReference>
<dbReference type="RefSeq" id="WP_072429046.1">
    <property type="nucleotide sequence ID" value="NZ_FPKR01000010.1"/>
</dbReference>
<dbReference type="FunFam" id="3.40.309.10:FF:000003">
    <property type="entry name" value="Aldehyde dehydrogenase"/>
    <property type="match status" value="1"/>
</dbReference>
<dbReference type="CDD" id="cd07133">
    <property type="entry name" value="ALDH_CALDH_CalB"/>
    <property type="match status" value="1"/>
</dbReference>
<gene>
    <name evidence="9" type="ORF">SAMN02745887_02534</name>
</gene>
<protein>
    <recommendedName>
        <fullName evidence="4">Aldehyde dehydrogenase</fullName>
    </recommendedName>
</protein>
<evidence type="ECO:0000256" key="2">
    <source>
        <dbReference type="ARBA" id="ARBA00023002"/>
    </source>
</evidence>
<evidence type="ECO:0000313" key="9">
    <source>
        <dbReference type="EMBL" id="SFZ77695.1"/>
    </source>
</evidence>
<dbReference type="PANTHER" id="PTHR43570">
    <property type="entry name" value="ALDEHYDE DEHYDROGENASE"/>
    <property type="match status" value="1"/>
</dbReference>
<dbReference type="InterPro" id="IPR016163">
    <property type="entry name" value="Ald_DH_C"/>
</dbReference>
<accession>A0A1K2HLP6</accession>
<dbReference type="Pfam" id="PF00171">
    <property type="entry name" value="Aldedh"/>
    <property type="match status" value="1"/>
</dbReference>
<dbReference type="InterPro" id="IPR012394">
    <property type="entry name" value="Aldehyde_DH_NAD(P)"/>
</dbReference>
<organism evidence="9 10">
    <name type="scientific">Chitinimonas taiwanensis DSM 18899</name>
    <dbReference type="NCBI Taxonomy" id="1121279"/>
    <lineage>
        <taxon>Bacteria</taxon>
        <taxon>Pseudomonadati</taxon>
        <taxon>Pseudomonadota</taxon>
        <taxon>Betaproteobacteria</taxon>
        <taxon>Neisseriales</taxon>
        <taxon>Chitinibacteraceae</taxon>
        <taxon>Chitinimonas</taxon>
    </lineage>
</organism>
<comment type="similarity">
    <text evidence="1 4 7">Belongs to the aldehyde dehydrogenase family.</text>
</comment>
<dbReference type="PIRSF" id="PIRSF036492">
    <property type="entry name" value="ALDH"/>
    <property type="match status" value="1"/>
</dbReference>
<dbReference type="InterPro" id="IPR016161">
    <property type="entry name" value="Ald_DH/histidinol_DH"/>
</dbReference>
<keyword evidence="10" id="KW-1185">Reference proteome</keyword>
<evidence type="ECO:0000256" key="7">
    <source>
        <dbReference type="RuleBase" id="RU003345"/>
    </source>
</evidence>
<sequence length="475" mass="51599">MHAVFEPHDNQAELARLASLFQAQRAAFAAAPFPSAAQRRAQLSRLKQTLLKHQDSLCAAISADFGHRSRHESQLLELFPSLAGIQHASSKLARWMKPRRRGVSIWFMPASNTVVPQPLGVVGIIVPWNYPLFLAIGPLTAALAAGNRAIIKVSEFTPRFGEALRLALAESFDESEVAVVNGGVPVAQAFSGYAWDHLLFTGSTSVGKQVMRAAAENLTPVTLELGGKSPTIVHGDFPIATAAERILHGKCLNAGQTCVAPDYVFIPEGQQAAFIEAARATVARWYPNLAANPDYSAVVNGRHLSRLQAYLQDAQEKGAQIVPLADADPASGKLAPTLVLGVNETMSVMQDEIFGPILPVLSYRDLDEAIDYVNAHPRPLALYYFDYDNARIGRMLAATTSGGVGINETVMHVGQDDLPFGGVGPSGMGHYHGHEGFETFSKMKPVFAQSRLNGLWMMRPPYGPRVERLLKFMLR</sequence>
<dbReference type="OrthoDB" id="6187633at2"/>
<dbReference type="InterPro" id="IPR015590">
    <property type="entry name" value="Aldehyde_DH_dom"/>
</dbReference>
<evidence type="ECO:0000256" key="4">
    <source>
        <dbReference type="PIRNR" id="PIRNR036492"/>
    </source>
</evidence>
<dbReference type="Gene3D" id="3.40.309.10">
    <property type="entry name" value="Aldehyde Dehydrogenase, Chain A, domain 2"/>
    <property type="match status" value="1"/>
</dbReference>
<evidence type="ECO:0000256" key="1">
    <source>
        <dbReference type="ARBA" id="ARBA00009986"/>
    </source>
</evidence>
<evidence type="ECO:0000256" key="3">
    <source>
        <dbReference type="ARBA" id="ARBA00023027"/>
    </source>
</evidence>
<dbReference type="PROSITE" id="PS00687">
    <property type="entry name" value="ALDEHYDE_DEHYDR_GLU"/>
    <property type="match status" value="1"/>
</dbReference>
<dbReference type="EMBL" id="FPKR01000010">
    <property type="protein sequence ID" value="SFZ77695.1"/>
    <property type="molecule type" value="Genomic_DNA"/>
</dbReference>
<dbReference type="GO" id="GO:0006081">
    <property type="term" value="P:aldehyde metabolic process"/>
    <property type="evidence" value="ECO:0007669"/>
    <property type="project" value="InterPro"/>
</dbReference>
<evidence type="ECO:0000259" key="8">
    <source>
        <dbReference type="Pfam" id="PF00171"/>
    </source>
</evidence>
<evidence type="ECO:0000256" key="5">
    <source>
        <dbReference type="PIRSR" id="PIRSR036492-1"/>
    </source>
</evidence>
<keyword evidence="3" id="KW-0520">NAD</keyword>